<evidence type="ECO:0000313" key="3">
    <source>
        <dbReference type="Proteomes" id="UP000249524"/>
    </source>
</evidence>
<gene>
    <name evidence="2" type="ORF">DJ019_06505</name>
</gene>
<comment type="caution">
    <text evidence="2">The sequence shown here is derived from an EMBL/GenBank/DDBJ whole genome shotgun (WGS) entry which is preliminary data.</text>
</comment>
<keyword evidence="3" id="KW-1185">Reference proteome</keyword>
<evidence type="ECO:0000313" key="2">
    <source>
        <dbReference type="EMBL" id="RAK67897.1"/>
    </source>
</evidence>
<dbReference type="Pfam" id="PF07589">
    <property type="entry name" value="PEP-CTERM"/>
    <property type="match status" value="1"/>
</dbReference>
<dbReference type="NCBIfam" id="NF035944">
    <property type="entry name" value="PEPxxWA-CTERM"/>
    <property type="match status" value="1"/>
</dbReference>
<reference evidence="2 3" key="1">
    <citation type="submission" date="2018-05" db="EMBL/GenBank/DDBJ databases">
        <authorList>
            <person name="Lanie J.A."/>
            <person name="Ng W.-L."/>
            <person name="Kazmierczak K.M."/>
            <person name="Andrzejewski T.M."/>
            <person name="Davidsen T.M."/>
            <person name="Wayne K.J."/>
            <person name="Tettelin H."/>
            <person name="Glass J.I."/>
            <person name="Rusch D."/>
            <person name="Podicherti R."/>
            <person name="Tsui H.-C.T."/>
            <person name="Winkler M.E."/>
        </authorList>
    </citation>
    <scope>NUCLEOTIDE SEQUENCE [LARGE SCALE GENOMIC DNA]</scope>
    <source>
        <strain evidence="2 3">BUT-10</strain>
    </source>
</reference>
<proteinExistence type="predicted"/>
<dbReference type="Proteomes" id="UP000249524">
    <property type="component" value="Unassembled WGS sequence"/>
</dbReference>
<accession>A0A328BLQ1</accession>
<dbReference type="EMBL" id="QFYS01000002">
    <property type="protein sequence ID" value="RAK67897.1"/>
    <property type="molecule type" value="Genomic_DNA"/>
</dbReference>
<protein>
    <recommendedName>
        <fullName evidence="1">Ice-binding protein C-terminal domain-containing protein</fullName>
    </recommendedName>
</protein>
<dbReference type="AlphaFoldDB" id="A0A328BLQ1"/>
<evidence type="ECO:0000259" key="1">
    <source>
        <dbReference type="Pfam" id="PF07589"/>
    </source>
</evidence>
<name>A0A328BLQ1_9CAUL</name>
<organism evidence="2 3">
    <name type="scientific">Phenylobacterium kunshanense</name>
    <dbReference type="NCBI Taxonomy" id="1445034"/>
    <lineage>
        <taxon>Bacteria</taxon>
        <taxon>Pseudomonadati</taxon>
        <taxon>Pseudomonadota</taxon>
        <taxon>Alphaproteobacteria</taxon>
        <taxon>Caulobacterales</taxon>
        <taxon>Caulobacteraceae</taxon>
        <taxon>Phenylobacterium</taxon>
    </lineage>
</organism>
<dbReference type="InterPro" id="IPR013424">
    <property type="entry name" value="Ice-binding_C"/>
</dbReference>
<sequence>MSNNILGGNFWMRAFGAPSVTIEKYSVTLADWASGTSFANPNSHVLSAATRIIGVEVGVGSGWAGAFKGAADNVNVSFGTAGQGVNANFEVGAVVPEPATWAMMILGFGAAGAVLRRRRFAVAA</sequence>
<feature type="domain" description="Ice-binding protein C-terminal" evidence="1">
    <location>
        <begin position="95"/>
        <end position="118"/>
    </location>
</feature>
<dbReference type="NCBIfam" id="TIGR02595">
    <property type="entry name" value="PEP_CTERM"/>
    <property type="match status" value="1"/>
</dbReference>
<dbReference type="OrthoDB" id="121983at2"/>